<keyword evidence="10" id="KW-1185">Reference proteome</keyword>
<dbReference type="InterPro" id="IPR002791">
    <property type="entry name" value="ARMT1-like_metal-bd"/>
</dbReference>
<dbReference type="GO" id="GO:0046872">
    <property type="term" value="F:metal ion binding"/>
    <property type="evidence" value="ECO:0007669"/>
    <property type="project" value="UniProtKB-UniRule"/>
</dbReference>
<gene>
    <name evidence="9" type="ORF">BT63DRAFT_59196</name>
</gene>
<dbReference type="SUPFAM" id="SSF111321">
    <property type="entry name" value="AF1104-like"/>
    <property type="match status" value="1"/>
</dbReference>
<dbReference type="FunFam" id="1.20.930.60:FF:000002">
    <property type="entry name" value="Protein-glutamate O-methyltransferase C1393.13"/>
    <property type="match status" value="1"/>
</dbReference>
<evidence type="ECO:0000256" key="7">
    <source>
        <dbReference type="RuleBase" id="RU367030"/>
    </source>
</evidence>
<organism evidence="9 10">
    <name type="scientific">Microthyrium microscopicum</name>
    <dbReference type="NCBI Taxonomy" id="703497"/>
    <lineage>
        <taxon>Eukaryota</taxon>
        <taxon>Fungi</taxon>
        <taxon>Dikarya</taxon>
        <taxon>Ascomycota</taxon>
        <taxon>Pezizomycotina</taxon>
        <taxon>Dothideomycetes</taxon>
        <taxon>Dothideomycetes incertae sedis</taxon>
        <taxon>Microthyriales</taxon>
        <taxon>Microthyriaceae</taxon>
        <taxon>Microthyrium</taxon>
    </lineage>
</organism>
<dbReference type="Pfam" id="PF01937">
    <property type="entry name" value="ARMT1-like_dom"/>
    <property type="match status" value="1"/>
</dbReference>
<evidence type="ECO:0000256" key="5">
    <source>
        <dbReference type="ARBA" id="ARBA00023211"/>
    </source>
</evidence>
<feature type="domain" description="Damage-control phosphatase ARMT1-like metal-binding" evidence="8">
    <location>
        <begin position="23"/>
        <end position="443"/>
    </location>
</feature>
<comment type="catalytic activity">
    <reaction evidence="6 7">
        <text>beta-D-fructose 6-phosphate = dihydroxyacetone + D-glyceraldehyde 3-phosphate</text>
        <dbReference type="Rhea" id="RHEA:28002"/>
        <dbReference type="ChEBI" id="CHEBI:16016"/>
        <dbReference type="ChEBI" id="CHEBI:57634"/>
        <dbReference type="ChEBI" id="CHEBI:59776"/>
    </reaction>
</comment>
<keyword evidence="5 7" id="KW-0464">Manganese</keyword>
<name>A0A6A6U4E5_9PEZI</name>
<reference evidence="9" key="1">
    <citation type="journal article" date="2020" name="Stud. Mycol.">
        <title>101 Dothideomycetes genomes: a test case for predicting lifestyles and emergence of pathogens.</title>
        <authorList>
            <person name="Haridas S."/>
            <person name="Albert R."/>
            <person name="Binder M."/>
            <person name="Bloem J."/>
            <person name="Labutti K."/>
            <person name="Salamov A."/>
            <person name="Andreopoulos B."/>
            <person name="Baker S."/>
            <person name="Barry K."/>
            <person name="Bills G."/>
            <person name="Bluhm B."/>
            <person name="Cannon C."/>
            <person name="Castanera R."/>
            <person name="Culley D."/>
            <person name="Daum C."/>
            <person name="Ezra D."/>
            <person name="Gonzalez J."/>
            <person name="Henrissat B."/>
            <person name="Kuo A."/>
            <person name="Liang C."/>
            <person name="Lipzen A."/>
            <person name="Lutzoni F."/>
            <person name="Magnuson J."/>
            <person name="Mondo S."/>
            <person name="Nolan M."/>
            <person name="Ohm R."/>
            <person name="Pangilinan J."/>
            <person name="Park H.-J."/>
            <person name="Ramirez L."/>
            <person name="Alfaro M."/>
            <person name="Sun H."/>
            <person name="Tritt A."/>
            <person name="Yoshinaga Y."/>
            <person name="Zwiers L.-H."/>
            <person name="Turgeon B."/>
            <person name="Goodwin S."/>
            <person name="Spatafora J."/>
            <person name="Crous P."/>
            <person name="Grigoriev I."/>
        </authorList>
    </citation>
    <scope>NUCLEOTIDE SEQUENCE</scope>
    <source>
        <strain evidence="9">CBS 115976</strain>
    </source>
</reference>
<comment type="function">
    <text evidence="7">Metal-dependent phosphatase that shows phosphatase activity against several substrates, including fructose-1-phosphate and fructose-6-phosphate. Its preference for fructose-1-phosphate, a strong glycating agent that causes DNA damage rather than a canonical yeast metabolite, suggests a damage-control function in hexose phosphate metabolism.</text>
</comment>
<evidence type="ECO:0000256" key="4">
    <source>
        <dbReference type="ARBA" id="ARBA00022801"/>
    </source>
</evidence>
<evidence type="ECO:0000259" key="8">
    <source>
        <dbReference type="Pfam" id="PF01937"/>
    </source>
</evidence>
<evidence type="ECO:0000256" key="1">
    <source>
        <dbReference type="ARBA" id="ARBA00001326"/>
    </source>
</evidence>
<keyword evidence="4 7" id="KW-0378">Hydrolase</keyword>
<dbReference type="EC" id="3.1.3.-" evidence="7"/>
<dbReference type="PANTHER" id="PTHR12260">
    <property type="entry name" value="DAMAGE-CONTROL PHOSPHATASE ARMT1"/>
    <property type="match status" value="1"/>
</dbReference>
<evidence type="ECO:0000313" key="10">
    <source>
        <dbReference type="Proteomes" id="UP000799302"/>
    </source>
</evidence>
<accession>A0A6A6U4E5</accession>
<dbReference type="GO" id="GO:0005634">
    <property type="term" value="C:nucleus"/>
    <property type="evidence" value="ECO:0007669"/>
    <property type="project" value="TreeGrafter"/>
</dbReference>
<dbReference type="GO" id="GO:0006974">
    <property type="term" value="P:DNA damage response"/>
    <property type="evidence" value="ECO:0007669"/>
    <property type="project" value="TreeGrafter"/>
</dbReference>
<comment type="similarity">
    <text evidence="2 7">Belongs to the damage-control phosphatase family. Sugar phosphate phosphatase III subfamily.</text>
</comment>
<dbReference type="PANTHER" id="PTHR12260:SF6">
    <property type="entry name" value="DAMAGE-CONTROL PHOSPHATASE ARMT1"/>
    <property type="match status" value="1"/>
</dbReference>
<dbReference type="OrthoDB" id="541375at2759"/>
<evidence type="ECO:0000256" key="2">
    <source>
        <dbReference type="ARBA" id="ARBA00009519"/>
    </source>
</evidence>
<comment type="cofactor">
    <cofactor evidence="7">
        <name>Mn(2+)</name>
        <dbReference type="ChEBI" id="CHEBI:29035"/>
    </cofactor>
    <cofactor evidence="7">
        <name>Ni(2+)</name>
        <dbReference type="ChEBI" id="CHEBI:49786"/>
    </cofactor>
</comment>
<evidence type="ECO:0000256" key="6">
    <source>
        <dbReference type="ARBA" id="ARBA00048809"/>
    </source>
</evidence>
<dbReference type="GO" id="GO:0016791">
    <property type="term" value="F:phosphatase activity"/>
    <property type="evidence" value="ECO:0007669"/>
    <property type="project" value="TreeGrafter"/>
</dbReference>
<evidence type="ECO:0000256" key="3">
    <source>
        <dbReference type="ARBA" id="ARBA00022723"/>
    </source>
</evidence>
<comment type="domain">
    <text evidence="7">Subfamily III proteins have a conserved RTxK motif about 40-50 residues from the C-terminus; the threonine may be replaced by serine or cysteine.</text>
</comment>
<dbReference type="Gene3D" id="3.40.50.10880">
    <property type="entry name" value="Uncharacterised protein PF01937, DUF89, domain 3"/>
    <property type="match status" value="1"/>
</dbReference>
<dbReference type="EMBL" id="MU004239">
    <property type="protein sequence ID" value="KAF2666451.1"/>
    <property type="molecule type" value="Genomic_DNA"/>
</dbReference>
<sequence length="472" mass="53126">MEFDTKTPQYKNDDRRSFAWPSARERWPVILTQAIDDVHRAVADSSDADARTEGKAIIADLAKLKYELQHDRTIMPLPDDGLPDIAGYNKEIEQRNNPSWFSCTWLFSECYMYRRAQTYFNLSKHWKSYDIFSRSKISGFKSSRPAVIELASQYKDIITELETSHQLKGAKTEDEIAKAEELVFMEMCKICLWGNKTDLSLLTNITSDDFSRLQGAKAREASEDKILVNDLADAFQVLYKAQKSGASERRVDFVLDNAGFELFVDLVLAGYLLAAGLATTVVLHPKTMPWFVSDVVPQDFIGLLNALRDSNNFFGASAEGQPAKDLSADENGLIGFLFQNWSNLHAEGKLILRPNHFWTEGGSFWRLPATAPELFEDLKESELVIFKGDLNYRKLTADAMWEGSTPFAEAIGPLGPGSGIRVLALRTCKGDVVAGLPKGKDEELRKTGDDPEIRKWAWSGEWAVCQFFDGKQ</sequence>
<dbReference type="AlphaFoldDB" id="A0A6A6U4E5"/>
<comment type="catalytic activity">
    <reaction evidence="1 7">
        <text>beta-D-fructose 1-phosphate + H2O = D-fructose + phosphate</text>
        <dbReference type="Rhea" id="RHEA:35603"/>
        <dbReference type="ChEBI" id="CHEBI:15377"/>
        <dbReference type="ChEBI" id="CHEBI:37721"/>
        <dbReference type="ChEBI" id="CHEBI:43474"/>
        <dbReference type="ChEBI" id="CHEBI:138881"/>
    </reaction>
</comment>
<dbReference type="Gene3D" id="1.20.930.60">
    <property type="match status" value="1"/>
</dbReference>
<evidence type="ECO:0000313" key="9">
    <source>
        <dbReference type="EMBL" id="KAF2666451.1"/>
    </source>
</evidence>
<dbReference type="InterPro" id="IPR039763">
    <property type="entry name" value="ARMT1"/>
</dbReference>
<proteinExistence type="inferred from homology"/>
<keyword evidence="3 7" id="KW-0479">Metal-binding</keyword>
<protein>
    <recommendedName>
        <fullName evidence="7">Sugar phosphate phosphatase</fullName>
        <ecNumber evidence="7">3.1.3.-</ecNumber>
    </recommendedName>
</protein>
<dbReference type="InterPro" id="IPR036075">
    <property type="entry name" value="ARMT-1-like_metal-bd_sf"/>
</dbReference>
<dbReference type="Proteomes" id="UP000799302">
    <property type="component" value="Unassembled WGS sequence"/>
</dbReference>